<protein>
    <submittedName>
        <fullName evidence="1">Uncharacterized protein</fullName>
    </submittedName>
</protein>
<proteinExistence type="predicted"/>
<accession>A0A1F5FW08</accession>
<reference evidence="1 2" key="1">
    <citation type="journal article" date="2016" name="Nat. Commun.">
        <title>Thousands of microbial genomes shed light on interconnected biogeochemical processes in an aquifer system.</title>
        <authorList>
            <person name="Anantharaman K."/>
            <person name="Brown C.T."/>
            <person name="Hug L.A."/>
            <person name="Sharon I."/>
            <person name="Castelle C.J."/>
            <person name="Probst A.J."/>
            <person name="Thomas B.C."/>
            <person name="Singh A."/>
            <person name="Wilkins M.J."/>
            <person name="Karaoz U."/>
            <person name="Brodie E.L."/>
            <person name="Williams K.H."/>
            <person name="Hubbard S.S."/>
            <person name="Banfield J.F."/>
        </authorList>
    </citation>
    <scope>NUCLEOTIDE SEQUENCE [LARGE SCALE GENOMIC DNA]</scope>
</reference>
<dbReference type="EMBL" id="MFAQ01000008">
    <property type="protein sequence ID" value="OGD83806.1"/>
    <property type="molecule type" value="Genomic_DNA"/>
</dbReference>
<organism evidence="1 2">
    <name type="scientific">Candidatus Collierbacteria bacterium RIFOXYD1_FULL_40_9</name>
    <dbReference type="NCBI Taxonomy" id="1817731"/>
    <lineage>
        <taxon>Bacteria</taxon>
        <taxon>Candidatus Collieribacteriota</taxon>
    </lineage>
</organism>
<dbReference type="Proteomes" id="UP000179237">
    <property type="component" value="Unassembled WGS sequence"/>
</dbReference>
<comment type="caution">
    <text evidence="1">The sequence shown here is derived from an EMBL/GenBank/DDBJ whole genome shotgun (WGS) entry which is preliminary data.</text>
</comment>
<name>A0A1F5FW08_9BACT</name>
<sequence length="161" mass="18538">MKETEINQFGELKIEKLLMNNGESCEIFLPENNRDRIAFANEYCDFKPVGFARFDFGWMPITYKVVTEKLESLGLRKNPNPLHFPVGEWVFEQNTLQYGDKDFGGIWSAHRLGNANTIKKYCLEEKGMATRCFLTAVYSPVAFVGNYRIKSEGVMLMKEVS</sequence>
<gene>
    <name evidence="1" type="ORF">A2572_03885</name>
</gene>
<evidence type="ECO:0000313" key="1">
    <source>
        <dbReference type="EMBL" id="OGD83806.1"/>
    </source>
</evidence>
<dbReference type="AlphaFoldDB" id="A0A1F5FW08"/>
<evidence type="ECO:0000313" key="2">
    <source>
        <dbReference type="Proteomes" id="UP000179237"/>
    </source>
</evidence>